<dbReference type="InterPro" id="IPR003660">
    <property type="entry name" value="HAMP_dom"/>
</dbReference>
<dbReference type="RefSeq" id="WP_137733744.1">
    <property type="nucleotide sequence ID" value="NZ_BJCL01000007.1"/>
</dbReference>
<dbReference type="PANTHER" id="PTHR43531:SF14">
    <property type="entry name" value="METHYL-ACCEPTING CHEMOTAXIS PROTEIN I-RELATED"/>
    <property type="match status" value="1"/>
</dbReference>
<dbReference type="Proteomes" id="UP000301751">
    <property type="component" value="Unassembled WGS sequence"/>
</dbReference>
<dbReference type="PROSITE" id="PS50111">
    <property type="entry name" value="CHEMOTAXIS_TRANSDUC_2"/>
    <property type="match status" value="1"/>
</dbReference>
<dbReference type="GO" id="GO:0005886">
    <property type="term" value="C:plasma membrane"/>
    <property type="evidence" value="ECO:0007669"/>
    <property type="project" value="TreeGrafter"/>
</dbReference>
<name>A0A480AST2_9BURK</name>
<dbReference type="Gene3D" id="1.10.287.950">
    <property type="entry name" value="Methyl-accepting chemotaxis protein"/>
    <property type="match status" value="1"/>
</dbReference>
<keyword evidence="2" id="KW-0488">Methylation</keyword>
<evidence type="ECO:0000256" key="3">
    <source>
        <dbReference type="ARBA" id="ARBA00029447"/>
    </source>
</evidence>
<evidence type="ECO:0000313" key="8">
    <source>
        <dbReference type="Proteomes" id="UP000301751"/>
    </source>
</evidence>
<gene>
    <name evidence="7" type="ORF">AQPW35_30970</name>
</gene>
<evidence type="ECO:0000256" key="2">
    <source>
        <dbReference type="ARBA" id="ARBA00022481"/>
    </source>
</evidence>
<evidence type="ECO:0000259" key="6">
    <source>
        <dbReference type="PROSITE" id="PS50885"/>
    </source>
</evidence>
<dbReference type="OrthoDB" id="5441488at2"/>
<feature type="domain" description="HAMP" evidence="6">
    <location>
        <begin position="491"/>
        <end position="543"/>
    </location>
</feature>
<dbReference type="GO" id="GO:0007165">
    <property type="term" value="P:signal transduction"/>
    <property type="evidence" value="ECO:0007669"/>
    <property type="project" value="UniProtKB-KW"/>
</dbReference>
<dbReference type="AlphaFoldDB" id="A0A480AST2"/>
<evidence type="ECO:0000256" key="4">
    <source>
        <dbReference type="PROSITE-ProRule" id="PRU00284"/>
    </source>
</evidence>
<evidence type="ECO:0000256" key="1">
    <source>
        <dbReference type="ARBA" id="ARBA00004370"/>
    </source>
</evidence>
<dbReference type="InterPro" id="IPR051310">
    <property type="entry name" value="MCP_chemotaxis"/>
</dbReference>
<dbReference type="PANTHER" id="PTHR43531">
    <property type="entry name" value="PROTEIN ICFG"/>
    <property type="match status" value="1"/>
</dbReference>
<keyword evidence="8" id="KW-1185">Reference proteome</keyword>
<sequence>MKISHRLLALSGFSAAGLVCVAGVSYFAVTSIQTDLRGLTSQAAPLQSKTYELQERTERAMGRLLKLSLARNTTEATQAGEAAEGDLKAIEQLRRELVALDPKAGGEAVDFRASQAEIGKAVAQRLADTAAYQKETEAARVALGKAEEAISATRASVKQIGVEAGKTADAAQDASRRLSNTMKSVLSAQSRLKEVAIVVAEADTVSNRFRLNPLKEKMKSAVDGIVRLTPETAGDDPLKETRALAATLMDSFAKDGSGLLALRANVLASKPDAAEAYARQRKAILDPVEAAGNKLNTVLDNTEVQAAKQRQALEAALRTRNEPGGVVVTSEEVSLDIREMVGSLRLLMLAANAKEAETAQADIVALNKRLGQNMVAMRAGLVKMGKPQLAGQVDAAIARMAEVGGSVDKVATAKRSLLGSEAAMTASLDKLKDTAQKQASLGEAQVKSMAARQTEVTAAVDARVQQSLTAILGIAALIIVVSAAISWRTVATVTRRLDAAVRVAEAVSQGQLVRVPATQGNDETARLMGALGAMVQTLTGIIGNIQGAAAQIHTGSSEISRGNEDLSGRTEQQASQLQQTAAAVEELTSTVRQNADSARHASALAGEASAVAAQGGQLVGDVVHTMNDIEASSRQIGEIVGVIDGIAFQTNILALNAAVEAARAGEHGRGFAVVASEVRALAQKSAAAAHQVKAIVDTSVGKIAAGSSQVQQAGNAVQGIVDQVRSVTQIIGEIAQASAEQADSVSAVGAAVQQLDALTQQNAALAEQSTAAAVSLRDQAAGLNQAVAAFHVEHTAS</sequence>
<feature type="domain" description="Methyl-accepting transducer" evidence="5">
    <location>
        <begin position="548"/>
        <end position="777"/>
    </location>
</feature>
<dbReference type="InterPro" id="IPR004089">
    <property type="entry name" value="MCPsignal_dom"/>
</dbReference>
<dbReference type="FunFam" id="1.10.287.950:FF:000001">
    <property type="entry name" value="Methyl-accepting chemotaxis sensory transducer"/>
    <property type="match status" value="1"/>
</dbReference>
<dbReference type="SUPFAM" id="SSF58104">
    <property type="entry name" value="Methyl-accepting chemotaxis protein (MCP) signaling domain"/>
    <property type="match status" value="1"/>
</dbReference>
<comment type="caution">
    <text evidence="7">The sequence shown here is derived from an EMBL/GenBank/DDBJ whole genome shotgun (WGS) entry which is preliminary data.</text>
</comment>
<comment type="subcellular location">
    <subcellularLocation>
        <location evidence="1">Membrane</location>
    </subcellularLocation>
</comment>
<evidence type="ECO:0000313" key="7">
    <source>
        <dbReference type="EMBL" id="GCL64016.1"/>
    </source>
</evidence>
<dbReference type="Pfam" id="PF00015">
    <property type="entry name" value="MCPsignal"/>
    <property type="match status" value="1"/>
</dbReference>
<dbReference type="SMART" id="SM00304">
    <property type="entry name" value="HAMP"/>
    <property type="match status" value="1"/>
</dbReference>
<dbReference type="SMART" id="SM00283">
    <property type="entry name" value="MA"/>
    <property type="match status" value="1"/>
</dbReference>
<evidence type="ECO:0000259" key="5">
    <source>
        <dbReference type="PROSITE" id="PS50111"/>
    </source>
</evidence>
<protein>
    <recommendedName>
        <fullName evidence="9">Methyl-accepting chemotaxis protein</fullName>
    </recommendedName>
</protein>
<proteinExistence type="inferred from homology"/>
<evidence type="ECO:0008006" key="9">
    <source>
        <dbReference type="Google" id="ProtNLM"/>
    </source>
</evidence>
<organism evidence="7 8">
    <name type="scientific">Pseudaquabacterium pictum</name>
    <dbReference type="NCBI Taxonomy" id="2315236"/>
    <lineage>
        <taxon>Bacteria</taxon>
        <taxon>Pseudomonadati</taxon>
        <taxon>Pseudomonadota</taxon>
        <taxon>Betaproteobacteria</taxon>
        <taxon>Burkholderiales</taxon>
        <taxon>Sphaerotilaceae</taxon>
        <taxon>Pseudaquabacterium</taxon>
    </lineage>
</organism>
<dbReference type="PROSITE" id="PS50885">
    <property type="entry name" value="HAMP"/>
    <property type="match status" value="1"/>
</dbReference>
<keyword evidence="4" id="KW-0807">Transducer</keyword>
<dbReference type="GO" id="GO:0004888">
    <property type="term" value="F:transmembrane signaling receptor activity"/>
    <property type="evidence" value="ECO:0007669"/>
    <property type="project" value="TreeGrafter"/>
</dbReference>
<accession>A0A480AST2</accession>
<dbReference type="EMBL" id="BJCL01000007">
    <property type="protein sequence ID" value="GCL64016.1"/>
    <property type="molecule type" value="Genomic_DNA"/>
</dbReference>
<dbReference type="GO" id="GO:0006935">
    <property type="term" value="P:chemotaxis"/>
    <property type="evidence" value="ECO:0007669"/>
    <property type="project" value="TreeGrafter"/>
</dbReference>
<reference evidence="8" key="1">
    <citation type="submission" date="2019-03" db="EMBL/GenBank/DDBJ databases">
        <title>Aquabacterium pictum sp.nov., the first bacteriochlorophyll a-containing freshwater bacterium in the genus Aquabacterium of the class Betaproteobacteria.</title>
        <authorList>
            <person name="Hirose S."/>
            <person name="Tank M."/>
            <person name="Hara E."/>
            <person name="Tamaki H."/>
            <person name="Takaichi S."/>
            <person name="Haruta S."/>
            <person name="Hanada S."/>
        </authorList>
    </citation>
    <scope>NUCLEOTIDE SEQUENCE [LARGE SCALE GENOMIC DNA]</scope>
    <source>
        <strain evidence="8">W35</strain>
    </source>
</reference>
<comment type="similarity">
    <text evidence="3">Belongs to the methyl-accepting chemotaxis (MCP) protein family.</text>
</comment>